<keyword evidence="1" id="KW-0812">Transmembrane</keyword>
<dbReference type="AlphaFoldDB" id="A0A075H9J6"/>
<reference evidence="2" key="1">
    <citation type="journal article" date="2014" name="Genome Biol. Evol.">
        <title>Pangenome evidence for extensive interdomain horizontal transfer affecting lineage core and shell genes in uncultured planktonic thaumarchaeota and euryarchaeota.</title>
        <authorList>
            <person name="Deschamps P."/>
            <person name="Zivanovic Y."/>
            <person name="Moreira D."/>
            <person name="Rodriguez-Valera F."/>
            <person name="Lopez-Garcia P."/>
        </authorList>
    </citation>
    <scope>NUCLEOTIDE SEQUENCE</scope>
</reference>
<feature type="transmembrane region" description="Helical" evidence="1">
    <location>
        <begin position="117"/>
        <end position="137"/>
    </location>
</feature>
<sequence length="216" mass="23589">MDEGIVLSEESYEADHVKHSVGGFSGHLLRRITHVSLAIIPWLYYWHGEEIAGKVGTTAQYFAFIVLGIIIVAELIRLKIGFTIFGQRAYEANQLSALFWGAVSVVLALAFSPLVGVMGAAFGAPLVLGLAFGDPVMGEIRRAGKEPKFVVVGGLITVYTVWLLSWNCLDTPLLFAILIPPIQVASEWPRLRWIDDNGTMILIPLFAILLLSALGL</sequence>
<evidence type="ECO:0000313" key="2">
    <source>
        <dbReference type="EMBL" id="AIF13236.1"/>
    </source>
</evidence>
<keyword evidence="1" id="KW-1133">Transmembrane helix</keyword>
<proteinExistence type="predicted"/>
<feature type="transmembrane region" description="Helical" evidence="1">
    <location>
        <begin position="198"/>
        <end position="215"/>
    </location>
</feature>
<organism evidence="2">
    <name type="scientific">uncultured marine group II/III euryarchaeote KM3_60_H01</name>
    <dbReference type="NCBI Taxonomy" id="1456470"/>
    <lineage>
        <taxon>Archaea</taxon>
        <taxon>Methanobacteriati</taxon>
        <taxon>Methanobacteriota</taxon>
        <taxon>environmental samples</taxon>
    </lineage>
</organism>
<accession>A0A075H9J6</accession>
<protein>
    <submittedName>
        <fullName evidence="2">Putative membrane protein</fullName>
    </submittedName>
</protein>
<keyword evidence="1" id="KW-0472">Membrane</keyword>
<dbReference type="EMBL" id="KF900967">
    <property type="protein sequence ID" value="AIF13236.1"/>
    <property type="molecule type" value="Genomic_DNA"/>
</dbReference>
<name>A0A075H9J6_9EURY</name>
<feature type="transmembrane region" description="Helical" evidence="1">
    <location>
        <begin position="149"/>
        <end position="178"/>
    </location>
</feature>
<feature type="transmembrane region" description="Helical" evidence="1">
    <location>
        <begin position="59"/>
        <end position="80"/>
    </location>
</feature>
<evidence type="ECO:0000256" key="1">
    <source>
        <dbReference type="SAM" id="Phobius"/>
    </source>
</evidence>